<dbReference type="SUPFAM" id="SSF54427">
    <property type="entry name" value="NTF2-like"/>
    <property type="match status" value="1"/>
</dbReference>
<organism evidence="3 4">
    <name type="scientific">Limnobaculum parvum</name>
    <dbReference type="NCBI Taxonomy" id="2172103"/>
    <lineage>
        <taxon>Bacteria</taxon>
        <taxon>Pseudomonadati</taxon>
        <taxon>Pseudomonadota</taxon>
        <taxon>Gammaproteobacteria</taxon>
        <taxon>Enterobacterales</taxon>
        <taxon>Budviciaceae</taxon>
        <taxon>Limnobaculum</taxon>
    </lineage>
</organism>
<keyword evidence="4" id="KW-1185">Reference proteome</keyword>
<evidence type="ECO:0008006" key="5">
    <source>
        <dbReference type="Google" id="ProtNLM"/>
    </source>
</evidence>
<dbReference type="OrthoDB" id="6630316at2"/>
<dbReference type="InterPro" id="IPR032710">
    <property type="entry name" value="NTF2-like_dom_sf"/>
</dbReference>
<protein>
    <recommendedName>
        <fullName evidence="5">SnoaL-like domain-containing protein</fullName>
    </recommendedName>
</protein>
<evidence type="ECO:0000256" key="2">
    <source>
        <dbReference type="SAM" id="SignalP"/>
    </source>
</evidence>
<dbReference type="EMBL" id="CP029185">
    <property type="protein sequence ID" value="AWH87833.1"/>
    <property type="molecule type" value="Genomic_DNA"/>
</dbReference>
<dbReference type="AlphaFoldDB" id="A0A2Y9TVV3"/>
<dbReference type="Proteomes" id="UP000244908">
    <property type="component" value="Chromosome"/>
</dbReference>
<dbReference type="RefSeq" id="WP_108899915.1">
    <property type="nucleotide sequence ID" value="NZ_CP029185.2"/>
</dbReference>
<reference evidence="3 4" key="1">
    <citation type="journal article" date="2019" name="Int. J. Syst. Evol. Microbiol.">
        <title>Limnobaculum parvum gen. nov., sp. nov., isolated from a freshwater lake.</title>
        <authorList>
            <person name="Baek C."/>
            <person name="Shin S.K."/>
            <person name="Yi H."/>
        </authorList>
    </citation>
    <scope>NUCLEOTIDE SEQUENCE [LARGE SCALE GENOMIC DNA]</scope>
    <source>
        <strain evidence="3 4">HYN0051</strain>
    </source>
</reference>
<accession>A0A2Y9TVV3</accession>
<keyword evidence="1" id="KW-1133">Transmembrane helix</keyword>
<feature type="signal peptide" evidence="2">
    <location>
        <begin position="1"/>
        <end position="18"/>
    </location>
</feature>
<keyword evidence="1" id="KW-0472">Membrane</keyword>
<feature type="transmembrane region" description="Helical" evidence="1">
    <location>
        <begin position="171"/>
        <end position="190"/>
    </location>
</feature>
<name>A0A2Y9TVV3_9GAMM</name>
<evidence type="ECO:0000313" key="4">
    <source>
        <dbReference type="Proteomes" id="UP000244908"/>
    </source>
</evidence>
<dbReference type="KEGG" id="lpv:HYN51_04210"/>
<evidence type="ECO:0000256" key="1">
    <source>
        <dbReference type="SAM" id="Phobius"/>
    </source>
</evidence>
<evidence type="ECO:0000313" key="3">
    <source>
        <dbReference type="EMBL" id="AWH87833.1"/>
    </source>
</evidence>
<proteinExistence type="predicted"/>
<sequence length="195" mass="22292">MKKLLILAVMLFSINVQAEEQDKVIHDELRQTLKTVTDAINSGEYEKMLPVLSKEIKATPITQEFIDGQQQVIPYFRKWFGPERFLKKLNITFVPDVVTELSPDKTWGVVYGTGIEKYSLSDGRSYDFHTRWTATLVVEEGRWKIKAIHFGTDFMDNPLLNEARDTIMKSAIGGAVGGILLGVLFGFFVFRKKKR</sequence>
<keyword evidence="1" id="KW-0812">Transmembrane</keyword>
<dbReference type="Gene3D" id="3.10.450.50">
    <property type="match status" value="1"/>
</dbReference>
<gene>
    <name evidence="3" type="ORF">HYN51_04210</name>
</gene>
<keyword evidence="2" id="KW-0732">Signal</keyword>
<feature type="chain" id="PRO_5015879031" description="SnoaL-like domain-containing protein" evidence="2">
    <location>
        <begin position="19"/>
        <end position="195"/>
    </location>
</feature>